<sequence length="170" mass="18751">MISTEYVVSEQPFVVRRQVRWGECDPAGVVYTATFSDYVISIAELFYGSLFGGTPQAVKNRHGFGTPTRALDFDFRRSLWPDDVFDVTVEVADIRTRTFTLQMTARKAEGDVAFIAKLTPICIQRGARESIDMPPVLRTALERYRTDCAAGTPGVAASAPTFPTFAGDPT</sequence>
<evidence type="ECO:0000313" key="2">
    <source>
        <dbReference type="Proteomes" id="UP000366065"/>
    </source>
</evidence>
<dbReference type="Pfam" id="PF13279">
    <property type="entry name" value="4HBT_2"/>
    <property type="match status" value="1"/>
</dbReference>
<dbReference type="EMBL" id="CABPRV010000012">
    <property type="protein sequence ID" value="VVE45117.1"/>
    <property type="molecule type" value="Genomic_DNA"/>
</dbReference>
<dbReference type="Gene3D" id="3.10.129.10">
    <property type="entry name" value="Hotdog Thioesterase"/>
    <property type="match status" value="1"/>
</dbReference>
<comment type="caution">
    <text evidence="1">The sequence shown here is derived from an EMBL/GenBank/DDBJ whole genome shotgun (WGS) entry which is preliminary data.</text>
</comment>
<gene>
    <name evidence="1" type="ORF">PCA20602_04374</name>
</gene>
<accession>A0ABY6WAD5</accession>
<dbReference type="CDD" id="cd00586">
    <property type="entry name" value="4HBT"/>
    <property type="match status" value="1"/>
</dbReference>
<dbReference type="Proteomes" id="UP000366065">
    <property type="component" value="Unassembled WGS sequence"/>
</dbReference>
<dbReference type="RefSeq" id="WP_246182281.1">
    <property type="nucleotide sequence ID" value="NZ_CABPRV010000012.1"/>
</dbReference>
<evidence type="ECO:0000313" key="1">
    <source>
        <dbReference type="EMBL" id="VVE45117.1"/>
    </source>
</evidence>
<protein>
    <submittedName>
        <fullName evidence="1">Thioesterase</fullName>
    </submittedName>
</protein>
<organism evidence="1 2">
    <name type="scientific">Pandoraea capi</name>
    <dbReference type="NCBI Taxonomy" id="2508286"/>
    <lineage>
        <taxon>Bacteria</taxon>
        <taxon>Pseudomonadati</taxon>
        <taxon>Pseudomonadota</taxon>
        <taxon>Betaproteobacteria</taxon>
        <taxon>Burkholderiales</taxon>
        <taxon>Burkholderiaceae</taxon>
        <taxon>Pandoraea</taxon>
    </lineage>
</organism>
<name>A0ABY6WAD5_9BURK</name>
<reference evidence="1 2" key="1">
    <citation type="submission" date="2019-08" db="EMBL/GenBank/DDBJ databases">
        <authorList>
            <person name="Peeters C."/>
        </authorList>
    </citation>
    <scope>NUCLEOTIDE SEQUENCE [LARGE SCALE GENOMIC DNA]</scope>
    <source>
        <strain evidence="1 2">LMG 20602</strain>
    </source>
</reference>
<keyword evidence="2" id="KW-1185">Reference proteome</keyword>
<dbReference type="SUPFAM" id="SSF54637">
    <property type="entry name" value="Thioesterase/thiol ester dehydrase-isomerase"/>
    <property type="match status" value="1"/>
</dbReference>
<proteinExistence type="predicted"/>
<dbReference type="InterPro" id="IPR029069">
    <property type="entry name" value="HotDog_dom_sf"/>
</dbReference>